<reference evidence="2" key="2">
    <citation type="submission" date="2015-04" db="EMBL/GenBank/DDBJ databases">
        <title>Genome sequence of Mycobacterium arupense strain GUC1.</title>
        <authorList>
            <person name="Greninger A.L."/>
            <person name="Cunningham G."/>
            <person name="Chiu C.Y."/>
            <person name="Miller S."/>
        </authorList>
    </citation>
    <scope>NUCLEOTIDE SEQUENCE</scope>
    <source>
        <strain evidence="2">GUC1</strain>
    </source>
</reference>
<feature type="transmembrane region" description="Helical" evidence="1">
    <location>
        <begin position="54"/>
        <end position="73"/>
    </location>
</feature>
<dbReference type="EMBL" id="LASW01000003">
    <property type="protein sequence ID" value="KKC01144.1"/>
    <property type="molecule type" value="Genomic_DNA"/>
</dbReference>
<feature type="transmembrane region" description="Helical" evidence="1">
    <location>
        <begin position="20"/>
        <end position="39"/>
    </location>
</feature>
<name>A0A0F5N250_9MYCO</name>
<dbReference type="OrthoDB" id="4737921at2"/>
<dbReference type="Proteomes" id="UP000192327">
    <property type="component" value="Unassembled WGS sequence"/>
</dbReference>
<dbReference type="Proteomes" id="UP000034416">
    <property type="component" value="Unassembled WGS sequence"/>
</dbReference>
<keyword evidence="1" id="KW-0812">Transmembrane</keyword>
<gene>
    <name evidence="3" type="ORF">BST15_02825</name>
    <name evidence="2" type="ORF">WR43_01300</name>
</gene>
<comment type="caution">
    <text evidence="2">The sequence shown here is derived from an EMBL/GenBank/DDBJ whole genome shotgun (WGS) entry which is preliminary data.</text>
</comment>
<dbReference type="RefSeq" id="WP_046187817.1">
    <property type="nucleotide sequence ID" value="NZ_JACKUJ010000044.1"/>
</dbReference>
<evidence type="ECO:0000313" key="3">
    <source>
        <dbReference type="EMBL" id="ORA00716.1"/>
    </source>
</evidence>
<sequence>MIATSEHAPTTTAPARTRMFARVLGPFLFIVTAAAIFRAPQVWEDVENYGTDPLTLWATGAFTLLVGLIVVALHPYWRGAAAIFVSVTGWITVLKGLALTVFPDSGMSAANMAMRADGWTRLLYAVFALIGLYLTYVGWVPSRERGHHTPAP</sequence>
<keyword evidence="1" id="KW-1133">Transmembrane helix</keyword>
<evidence type="ECO:0000313" key="5">
    <source>
        <dbReference type="Proteomes" id="UP000192327"/>
    </source>
</evidence>
<dbReference type="PATRIC" id="fig|342002.3.peg.496"/>
<evidence type="ECO:0000256" key="1">
    <source>
        <dbReference type="SAM" id="Phobius"/>
    </source>
</evidence>
<proteinExistence type="predicted"/>
<protein>
    <submittedName>
        <fullName evidence="2">Uncharacterized protein</fullName>
    </submittedName>
</protein>
<reference evidence="4" key="1">
    <citation type="submission" date="2015-04" db="EMBL/GenBank/DDBJ databases">
        <title>Genome sequence of Mycobacterium arupense GUC1.</title>
        <authorList>
            <person name="Greninger A.L."/>
            <person name="Cunningham G."/>
            <person name="Chiu C.Y."/>
            <person name="Miller S."/>
        </authorList>
    </citation>
    <scope>NUCLEOTIDE SEQUENCE [LARGE SCALE GENOMIC DNA]</scope>
    <source>
        <strain evidence="4">GUC1</strain>
    </source>
</reference>
<feature type="transmembrane region" description="Helical" evidence="1">
    <location>
        <begin position="122"/>
        <end position="140"/>
    </location>
</feature>
<dbReference type="STRING" id="342002.BST15_02825"/>
<keyword evidence="1" id="KW-0472">Membrane</keyword>
<dbReference type="EMBL" id="MVHH01000003">
    <property type="protein sequence ID" value="ORA00716.1"/>
    <property type="molecule type" value="Genomic_DNA"/>
</dbReference>
<evidence type="ECO:0000313" key="4">
    <source>
        <dbReference type="Proteomes" id="UP000034416"/>
    </source>
</evidence>
<evidence type="ECO:0000313" key="2">
    <source>
        <dbReference type="EMBL" id="KKC01144.1"/>
    </source>
</evidence>
<feature type="transmembrane region" description="Helical" evidence="1">
    <location>
        <begin position="80"/>
        <end position="102"/>
    </location>
</feature>
<dbReference type="AlphaFoldDB" id="A0A0F5N250"/>
<organism evidence="2 4">
    <name type="scientific">Mycolicibacter arupensis</name>
    <dbReference type="NCBI Taxonomy" id="342002"/>
    <lineage>
        <taxon>Bacteria</taxon>
        <taxon>Bacillati</taxon>
        <taxon>Actinomycetota</taxon>
        <taxon>Actinomycetes</taxon>
        <taxon>Mycobacteriales</taxon>
        <taxon>Mycobacteriaceae</taxon>
        <taxon>Mycolicibacter</taxon>
    </lineage>
</organism>
<reference evidence="3 5" key="3">
    <citation type="submission" date="2016-12" db="EMBL/GenBank/DDBJ databases">
        <title>The new phylogeny of genus Mycobacterium.</title>
        <authorList>
            <person name="Tortoli E."/>
            <person name="Trovato A."/>
            <person name="Cirillo D.M."/>
        </authorList>
    </citation>
    <scope>NUCLEOTIDE SEQUENCE [LARGE SCALE GENOMIC DNA]</scope>
    <source>
        <strain evidence="3 5">DSM 44942</strain>
    </source>
</reference>
<keyword evidence="5" id="KW-1185">Reference proteome</keyword>
<accession>A0A0F5N250</accession>